<dbReference type="GO" id="GO:0036503">
    <property type="term" value="P:ERAD pathway"/>
    <property type="evidence" value="ECO:0007669"/>
    <property type="project" value="TreeGrafter"/>
</dbReference>
<dbReference type="GO" id="GO:0000502">
    <property type="term" value="C:proteasome complex"/>
    <property type="evidence" value="ECO:0007669"/>
    <property type="project" value="UniProtKB-KW"/>
</dbReference>
<evidence type="ECO:0000256" key="4">
    <source>
        <dbReference type="ARBA" id="ARBA00022942"/>
    </source>
</evidence>
<dbReference type="Pfam" id="PF24492">
    <property type="entry name" value="HEAT_ECM29"/>
    <property type="match status" value="1"/>
</dbReference>
<dbReference type="InterPro" id="IPR055443">
    <property type="entry name" value="HEAT_ECM29"/>
</dbReference>
<comment type="subcellular location">
    <subcellularLocation>
        <location evidence="1">Cytoplasm</location>
    </subcellularLocation>
</comment>
<dbReference type="InterPro" id="IPR024372">
    <property type="entry name" value="Ecm29_N"/>
</dbReference>
<evidence type="ECO:0000313" key="8">
    <source>
        <dbReference type="Proteomes" id="UP000189911"/>
    </source>
</evidence>
<evidence type="ECO:0000256" key="1">
    <source>
        <dbReference type="ARBA" id="ARBA00004496"/>
    </source>
</evidence>
<organism evidence="7 8">
    <name type="scientific">Lachancea nothofagi CBS 11611</name>
    <dbReference type="NCBI Taxonomy" id="1266666"/>
    <lineage>
        <taxon>Eukaryota</taxon>
        <taxon>Fungi</taxon>
        <taxon>Dikarya</taxon>
        <taxon>Ascomycota</taxon>
        <taxon>Saccharomycotina</taxon>
        <taxon>Saccharomycetes</taxon>
        <taxon>Saccharomycetales</taxon>
        <taxon>Saccharomycetaceae</taxon>
        <taxon>Lachancea</taxon>
    </lineage>
</organism>
<dbReference type="Pfam" id="PF13001">
    <property type="entry name" value="ECM29_N"/>
    <property type="match status" value="1"/>
</dbReference>
<dbReference type="InterPro" id="IPR016024">
    <property type="entry name" value="ARM-type_fold"/>
</dbReference>
<dbReference type="PANTHER" id="PTHR23346:SF19">
    <property type="entry name" value="PROTEASOME ADAPTER AND SCAFFOLD PROTEIN ECM29"/>
    <property type="match status" value="1"/>
</dbReference>
<dbReference type="Gene3D" id="1.25.10.10">
    <property type="entry name" value="Leucine-rich Repeat Variant"/>
    <property type="match status" value="2"/>
</dbReference>
<evidence type="ECO:0000256" key="3">
    <source>
        <dbReference type="ARBA" id="ARBA00022737"/>
    </source>
</evidence>
<evidence type="ECO:0000313" key="7">
    <source>
        <dbReference type="EMBL" id="SCV00930.1"/>
    </source>
</evidence>
<name>A0A1G4K9T8_9SACH</name>
<dbReference type="OrthoDB" id="16066at2759"/>
<evidence type="ECO:0000256" key="2">
    <source>
        <dbReference type="ARBA" id="ARBA00022490"/>
    </source>
</evidence>
<dbReference type="Proteomes" id="UP000189911">
    <property type="component" value="Chromosome F"/>
</dbReference>
<evidence type="ECO:0000259" key="5">
    <source>
        <dbReference type="Pfam" id="PF13001"/>
    </source>
</evidence>
<dbReference type="EMBL" id="LT598452">
    <property type="protein sequence ID" value="SCV00930.1"/>
    <property type="molecule type" value="Genomic_DNA"/>
</dbReference>
<feature type="domain" description="Proteasome adapter and scaffold protein ECM29 HEAT-repeat" evidence="6">
    <location>
        <begin position="1292"/>
        <end position="1453"/>
    </location>
</feature>
<accession>A0A1G4K9T8</accession>
<reference evidence="8" key="1">
    <citation type="submission" date="2016-03" db="EMBL/GenBank/DDBJ databases">
        <authorList>
            <person name="Devillers Hugo."/>
        </authorList>
    </citation>
    <scope>NUCLEOTIDE SEQUENCE [LARGE SCALE GENOMIC DNA]</scope>
</reference>
<keyword evidence="3" id="KW-0677">Repeat</keyword>
<keyword evidence="4" id="KW-0647">Proteasome</keyword>
<dbReference type="PANTHER" id="PTHR23346">
    <property type="entry name" value="TRANSLATIONAL ACTIVATOR GCN1-RELATED"/>
    <property type="match status" value="1"/>
</dbReference>
<keyword evidence="2" id="KW-0963">Cytoplasm</keyword>
<dbReference type="GO" id="GO:0043248">
    <property type="term" value="P:proteasome assembly"/>
    <property type="evidence" value="ECO:0007669"/>
    <property type="project" value="InterPro"/>
</dbReference>
<dbReference type="GO" id="GO:0060090">
    <property type="term" value="F:molecular adaptor activity"/>
    <property type="evidence" value="ECO:0007669"/>
    <property type="project" value="InterPro"/>
</dbReference>
<dbReference type="SUPFAM" id="SSF48371">
    <property type="entry name" value="ARM repeat"/>
    <property type="match status" value="2"/>
</dbReference>
<sequence length="1845" mass="206106">MALSESQELQLIEKADLRFVLASSEDALERNLDIFFPAVLLKLSSEHAAVRQLVFQVIKNVMGRISSLTGVKLPTAKLVAQSKEKSHESPAVGQYSLLFAARGVDRMGVEEKRELVPQVIAGFSLLPEALQPRMFNILCKLLLNWKAPRKGTSEEDAVRKFLDVGSVADKKSILEKFTGFFLLNPVKVDPQANVIPRGYSCPGLTVSEVEFYTYSAGISFSREHLLAYKEAIFWFVVSGFVLDDQSIIEFLTIVSTDSSDLSNHALALSKRLRVPYEDALFVNNVISLYIGDTTINRPPAGPALQEKLLSILSNSIIATRDSSRVSLISSIGLNSSHFKLRSMSLSFVQHVAKYNHPALAAHDLSADYSTNIASLIRNNLHTEGWPKFQLNSSVPNFALSLEQRRKQYETLGVILKQDPFYLRDLSFVEFLIDSLRGDLSAFRMTIQEALNSLNQLMKTLSEDSKIRIKEIGRKLLTDNFDLYQGDTDNKDALMYCRGVIINFLNSAFPFQDAESRFLNIMGTFKENRYDIKEASSKGLHPYWFQIAHSDGASKSGKMKRIASDQFDEITFPKTQAMLDQFNTEFKNLATGRNDTFKQSIDLVAKFILRNLVSEATAGKKTSVVQDEHWQLRIESSMQMDGKVRSLVERGLAKIDSTVFTQFLRSIIAELANGRFVTADKKAGSEDISFSSAVVLFTEFAQPVVRQKLYNFLPQLYELLDKHNSLPDDEIDRIGKLYGTIFASCADENDISVILSKTDVPIESSSFVPAIISACYSVPLCNLQCKKMCGEDILRYITKIMSALEVKTTRTVSMKCMGTLLKFGLLNLLGEKQRKDIIESLTNILQKNSLGGRQSMMLWSLLSLYATEPATVEEYFVALQLSHSSKEVDLHFYTGEAISVLASRWKSDVLIYEDRLEEHIIDSLQSTFDDRFSAPILSKLLALCQNPKPSLRKAACIWLLCFVQYSRESCAVRTLAKEIHLCFVRFLAESDDFVQDSASRGLGLIYEVSGKELQDDMLKGLLKSFIDPEATLSLTNGTITSESQLFEPGSMNTGEGSLSTYKDILNLASEAGDPSMVYKFMPLARNSALWSSRKGVAFGLTSIFSKISLEELLSSNKMSTQKLIPLLFRYRFDPYRNVADAMNKIWQTVVKSTADTVAEYHDSILDNVLKGMGAKDWRVREASGYALIDLLENSNEKAYQESLEMIWTMAFRTMDDIKESVRSAGLKLTKKLSKSLIRSAAKGNGQTEASQQMLEKLIPFFLGPKGLNSDAEEVKSFALETLVTLIEESGSALKSFTPLLTYEFLLLLSPLEPQAINYLTMNADKYNTSASAVNAQRALSIQDSPLMKSIEKLLNLSTTDSIPEVVERVVLASKRSIGLPSKVGASRAITLLVALYPNDLTPYGSKMLKACFSGLNDRSDAISEAYATSFGRVCKVCKPEKVVKYGAKLIDKYFNADAEADRILTGLAVESTFKYSPAMFESIASIFLPFIFIAKHDVEKVSEVFTRLWDEATSSGSGSVKLYLAEIITLSNQNLKSQDFNTRLTCAKSICDVCSYTNSDTPEELVNRLLSAMLESSTGRTWQGKDVVIDTLITLATKFKSNLQANPEQKAALEKRLVTELSKDNHIYVRKILPRYMSFIAEFPQSELLEKGLEAAREIVLKIDNGGTDLDSEDNESDLTYKKQRLASSLTRKSQKENISSEEYKIKLVKTSAGALEASMQVQKLTELLEFITATSMGLFESKSVVNTWRSQTAVSDIGLLLLKSNTDISNKQLVESLRKLWAKSFQEAIKPDSIESVKIQMIRFGKELRNNKLAFDFVVENNLRELFLSDPSSKVVVELNNAGIM</sequence>
<feature type="domain" description="Proteasome component Ecm29 N-terminal" evidence="5">
    <location>
        <begin position="12"/>
        <end position="522"/>
    </location>
</feature>
<protein>
    <submittedName>
        <fullName evidence="7">LANO_0F09274g1_1</fullName>
    </submittedName>
</protein>
<gene>
    <name evidence="7" type="ORF">LANO_0F09274G</name>
</gene>
<dbReference type="GO" id="GO:0005737">
    <property type="term" value="C:cytoplasm"/>
    <property type="evidence" value="ECO:0007669"/>
    <property type="project" value="UniProtKB-SubCell"/>
</dbReference>
<evidence type="ECO:0000259" key="6">
    <source>
        <dbReference type="Pfam" id="PF24492"/>
    </source>
</evidence>
<dbReference type="InterPro" id="IPR011989">
    <property type="entry name" value="ARM-like"/>
</dbReference>
<dbReference type="GO" id="GO:0005634">
    <property type="term" value="C:nucleus"/>
    <property type="evidence" value="ECO:0007669"/>
    <property type="project" value="TreeGrafter"/>
</dbReference>
<keyword evidence="8" id="KW-1185">Reference proteome</keyword>
<proteinExistence type="predicted"/>